<reference evidence="1 2" key="1">
    <citation type="journal article" date="2011" name="PLoS Pathog.">
        <title>Dynamic evolution of pathogenicity revealed by sequencing and comparative genomics of 19 Pseudomonas syringae isolates.</title>
        <authorList>
            <person name="Baltrus D.A."/>
            <person name="Nishimura M.T."/>
            <person name="Romanchuk A."/>
            <person name="Chang J.H."/>
            <person name="Mukhtar M.S."/>
            <person name="Cherkis K."/>
            <person name="Roach J."/>
            <person name="Grant S.R."/>
            <person name="Jones C.D."/>
            <person name="Dangl J.L."/>
        </authorList>
    </citation>
    <scope>NUCLEOTIDE SEQUENCE [LARGE SCALE GENOMIC DNA]</scope>
    <source>
        <strain evidence="1 2">M301315</strain>
    </source>
</reference>
<dbReference type="AlphaFoldDB" id="A0AAD0V9J4"/>
<accession>A0AAD0V9J4</accession>
<dbReference type="Proteomes" id="UP000006426">
    <property type="component" value="Plasmid pmppla107"/>
</dbReference>
<evidence type="ECO:0000313" key="2">
    <source>
        <dbReference type="Proteomes" id="UP000006426"/>
    </source>
</evidence>
<keyword evidence="1" id="KW-0614">Plasmid</keyword>
<sequence>MITQPEFSQILEIFSQNGSGAIDICKSWELPATQPEYLSFGSVEIKCNLLPLVAAHFSGFGSVQLANLIISLDLELEDFLADIKYLVGDDLSFSDKKFSLVDFLRKSLDAFLIAKNCWSHESAMPKCWINLLHKSLSRSGQLALAITLLGRKDVSFLTWQREQLEIMESSGEPLENSNFQAAFATNRALAAWPINEHYSQAQIADILQGFGALDASTIKNVTGQSGLWSRVIFDLCENKHFEAMLDFVLSRHPGLALPIVRSLDFYSAFRFDETPATLANSLDSLLKKLKLAGLEGALEPLDVIVNLANAGICDRFMNDPDQDPFHEISEDIKKSNEPQLVFQKVFPEDLEIHDYVSVLSGKSCLALDLMKAHLETPIDQIPLAYFNQWQSLSWSGLIRGDISSELTTRFLAHMAKAALALKLNGHERIHVLRKNYDHLDQCMRELVGSLDESIETEALMQEHEEVRIMLALWGLDPRRLGIVSGKAIDRWFAGDLGL</sequence>
<geneLocation type="plasmid" evidence="2">
    <name>pmppla107</name>
</geneLocation>
<name>A0AAD0V9J4_PSEAV</name>
<proteinExistence type="predicted"/>
<protein>
    <submittedName>
        <fullName evidence="1">Uncharacterized protein</fullName>
    </submittedName>
</protein>
<dbReference type="RefSeq" id="WP_114805150.1">
    <property type="nucleotide sequence ID" value="NZ_CP031226.1"/>
</dbReference>
<gene>
    <name evidence="1" type="ORF">PLA107_032190</name>
</gene>
<dbReference type="EMBL" id="CP031226">
    <property type="protein sequence ID" value="AXH59887.1"/>
    <property type="molecule type" value="Genomic_DNA"/>
</dbReference>
<organism evidence="1 2">
    <name type="scientific">Pseudomonas amygdali pv. lachrymans str. M301315</name>
    <dbReference type="NCBI Taxonomy" id="629260"/>
    <lineage>
        <taxon>Bacteria</taxon>
        <taxon>Pseudomonadati</taxon>
        <taxon>Pseudomonadota</taxon>
        <taxon>Gammaproteobacteria</taxon>
        <taxon>Pseudomonadales</taxon>
        <taxon>Pseudomonadaceae</taxon>
        <taxon>Pseudomonas</taxon>
        <taxon>Pseudomonas amygdali</taxon>
    </lineage>
</organism>
<evidence type="ECO:0000313" key="1">
    <source>
        <dbReference type="EMBL" id="AXH59887.1"/>
    </source>
</evidence>